<evidence type="ECO:0000256" key="1">
    <source>
        <dbReference type="ARBA" id="ARBA00011446"/>
    </source>
</evidence>
<dbReference type="Proteomes" id="UP001629113">
    <property type="component" value="Unassembled WGS sequence"/>
</dbReference>
<keyword evidence="5" id="KW-1185">Reference proteome</keyword>
<evidence type="ECO:0000259" key="3">
    <source>
        <dbReference type="PROSITE" id="PS50179"/>
    </source>
</evidence>
<evidence type="ECO:0000313" key="4">
    <source>
        <dbReference type="EMBL" id="KAL3420512.1"/>
    </source>
</evidence>
<feature type="domain" description="VHS" evidence="3">
    <location>
        <begin position="99"/>
        <end position="189"/>
    </location>
</feature>
<dbReference type="Gene3D" id="1.25.40.90">
    <property type="match status" value="1"/>
</dbReference>
<dbReference type="Pfam" id="PF00790">
    <property type="entry name" value="VHS"/>
    <property type="match status" value="1"/>
</dbReference>
<dbReference type="SUPFAM" id="SSF48464">
    <property type="entry name" value="ENTH/VHS domain"/>
    <property type="match status" value="1"/>
</dbReference>
<dbReference type="EMBL" id="JBFCZG010000006">
    <property type="protein sequence ID" value="KAL3420512.1"/>
    <property type="molecule type" value="Genomic_DNA"/>
</dbReference>
<comment type="subunit">
    <text evidence="1">Component of the ESCRT-0 complex composed of HSE1 and VPS27.</text>
</comment>
<sequence>MPAPASKASKLAQVTVKEQQQQQQQQPAQQYRRTIFYTTAKRRNRNAAPSSITLAVNTILDEEHVINYIEGIDELVDFIQRGNIDADDVDISMRMRIGEAARSLRKKLKYGSVPVQLHTLHVLDVLIERAGSVFRHGVLDDTRLWKRLRRCASADSSSPRVREKCRVLFYLWHCKYTSTPGLERLSGLHYSVPGVSKPPKVQKQRIGGVRKSRVFIDFLTSRLTGALIRSKGRDF</sequence>
<reference evidence="4 5" key="1">
    <citation type="submission" date="2024-06" db="EMBL/GenBank/DDBJ databases">
        <title>Complete genome of Phlyctema vagabunda strain 19-DSS-EL-015.</title>
        <authorList>
            <person name="Fiorenzani C."/>
        </authorList>
    </citation>
    <scope>NUCLEOTIDE SEQUENCE [LARGE SCALE GENOMIC DNA]</scope>
    <source>
        <strain evidence="4 5">19-DSS-EL-015</strain>
    </source>
</reference>
<dbReference type="PANTHER" id="PTHR47789:SF1">
    <property type="entry name" value="LAS SEVENTEEN-BINDING PROTEIN 5"/>
    <property type="match status" value="1"/>
</dbReference>
<organism evidence="4 5">
    <name type="scientific">Phlyctema vagabunda</name>
    <dbReference type="NCBI Taxonomy" id="108571"/>
    <lineage>
        <taxon>Eukaryota</taxon>
        <taxon>Fungi</taxon>
        <taxon>Dikarya</taxon>
        <taxon>Ascomycota</taxon>
        <taxon>Pezizomycotina</taxon>
        <taxon>Leotiomycetes</taxon>
        <taxon>Helotiales</taxon>
        <taxon>Dermateaceae</taxon>
        <taxon>Phlyctema</taxon>
    </lineage>
</organism>
<accession>A0ABR4PB14</accession>
<name>A0ABR4PB14_9HELO</name>
<dbReference type="PANTHER" id="PTHR47789">
    <property type="entry name" value="LAS SEVENTEEN-BINDING PROTEIN 5"/>
    <property type="match status" value="1"/>
</dbReference>
<evidence type="ECO:0000313" key="5">
    <source>
        <dbReference type="Proteomes" id="UP001629113"/>
    </source>
</evidence>
<dbReference type="InterPro" id="IPR002014">
    <property type="entry name" value="VHS_dom"/>
</dbReference>
<dbReference type="InterPro" id="IPR045007">
    <property type="entry name" value="LSB5"/>
</dbReference>
<proteinExistence type="predicted"/>
<feature type="region of interest" description="Disordered" evidence="2">
    <location>
        <begin position="1"/>
        <end position="30"/>
    </location>
</feature>
<dbReference type="InterPro" id="IPR008942">
    <property type="entry name" value="ENTH_VHS"/>
</dbReference>
<protein>
    <submittedName>
        <fullName evidence="4">VHS domain-containing protein</fullName>
    </submittedName>
</protein>
<comment type="caution">
    <text evidence="4">The sequence shown here is derived from an EMBL/GenBank/DDBJ whole genome shotgun (WGS) entry which is preliminary data.</text>
</comment>
<gene>
    <name evidence="4" type="ORF">PVAG01_06957</name>
</gene>
<evidence type="ECO:0000256" key="2">
    <source>
        <dbReference type="SAM" id="MobiDB-lite"/>
    </source>
</evidence>
<dbReference type="PROSITE" id="PS50179">
    <property type="entry name" value="VHS"/>
    <property type="match status" value="1"/>
</dbReference>
<feature type="compositionally biased region" description="Low complexity" evidence="2">
    <location>
        <begin position="19"/>
        <end position="30"/>
    </location>
</feature>